<sequence>MSSHPDFSVPEKSFYWVEMIPSIVKPQDGSKGCSEGAPNCAWKTMGNSNVINDVTVCTSNPENIHEQIKQKILIPLTILIIITNLLVFFSLVTNRRFYTPTYIFIGSLVISDLFVGLVSIVTVVTKANEQTQNQCLARIGVTVAAISASVWSLTCVAIDRYFAVTRALLYRSIMTKKRTSIGIAWSWMFSVMIGFLPIMGWKDDVKKYKQYCSFMFVLDKYYIVFIFVVSAIIPIGLMFILYGVLFKSSRFHIKQIETIERIQSDKRNSGMFGLSTRTLRSVKTFAAVLGCVIITWLPLIIATSVKFAVNNCELQEIVGTHLLVLGFSNSVSKSADLRHWNKGFSRQSVAFVQRSLLRHEFPSAAYSTGVELLRALETLEECYNN</sequence>
<feature type="transmembrane region" description="Helical" evidence="7">
    <location>
        <begin position="72"/>
        <end position="91"/>
    </location>
</feature>
<name>A0A9D4JGY2_DREPO</name>
<feature type="transmembrane region" description="Helical" evidence="7">
    <location>
        <begin position="103"/>
        <end position="124"/>
    </location>
</feature>
<feature type="transmembrane region" description="Helical" evidence="7">
    <location>
        <begin position="136"/>
        <end position="158"/>
    </location>
</feature>
<keyword evidence="2" id="KW-1003">Cell membrane</keyword>
<dbReference type="InterPro" id="IPR017452">
    <property type="entry name" value="GPCR_Rhodpsn_7TM"/>
</dbReference>
<dbReference type="PANTHER" id="PTHR22750">
    <property type="entry name" value="G-PROTEIN COUPLED RECEPTOR"/>
    <property type="match status" value="1"/>
</dbReference>
<reference evidence="9" key="2">
    <citation type="submission" date="2020-11" db="EMBL/GenBank/DDBJ databases">
        <authorList>
            <person name="McCartney M.A."/>
            <person name="Auch B."/>
            <person name="Kono T."/>
            <person name="Mallez S."/>
            <person name="Becker A."/>
            <person name="Gohl D.M."/>
            <person name="Silverstein K.A.T."/>
            <person name="Koren S."/>
            <person name="Bechman K.B."/>
            <person name="Herman A."/>
            <person name="Abrahante J.E."/>
            <person name="Garbe J."/>
        </authorList>
    </citation>
    <scope>NUCLEOTIDE SEQUENCE</scope>
    <source>
        <strain evidence="9">Duluth1</strain>
        <tissue evidence="9">Whole animal</tissue>
    </source>
</reference>
<dbReference type="Proteomes" id="UP000828390">
    <property type="component" value="Unassembled WGS sequence"/>
</dbReference>
<keyword evidence="6" id="KW-0297">G-protein coupled receptor</keyword>
<comment type="subcellular location">
    <subcellularLocation>
        <location evidence="1">Cell membrane</location>
        <topology evidence="1">Multi-pass membrane protein</topology>
    </subcellularLocation>
</comment>
<evidence type="ECO:0000256" key="1">
    <source>
        <dbReference type="ARBA" id="ARBA00004651"/>
    </source>
</evidence>
<comment type="caution">
    <text evidence="9">The sequence shown here is derived from an EMBL/GenBank/DDBJ whole genome shotgun (WGS) entry which is preliminary data.</text>
</comment>
<evidence type="ECO:0000256" key="5">
    <source>
        <dbReference type="ARBA" id="ARBA00023136"/>
    </source>
</evidence>
<dbReference type="SUPFAM" id="SSF81321">
    <property type="entry name" value="Family A G protein-coupled receptor-like"/>
    <property type="match status" value="1"/>
</dbReference>
<keyword evidence="6" id="KW-0675">Receptor</keyword>
<gene>
    <name evidence="9" type="ORF">DPMN_138065</name>
</gene>
<keyword evidence="3 6" id="KW-0812">Transmembrane</keyword>
<dbReference type="GO" id="GO:0005886">
    <property type="term" value="C:plasma membrane"/>
    <property type="evidence" value="ECO:0007669"/>
    <property type="project" value="UniProtKB-SubCell"/>
</dbReference>
<dbReference type="Gene3D" id="1.20.1070.10">
    <property type="entry name" value="Rhodopsin 7-helix transmembrane proteins"/>
    <property type="match status" value="1"/>
</dbReference>
<comment type="similarity">
    <text evidence="6">Belongs to the G-protein coupled receptor 1 family.</text>
</comment>
<dbReference type="PROSITE" id="PS50262">
    <property type="entry name" value="G_PROTEIN_RECEP_F1_2"/>
    <property type="match status" value="1"/>
</dbReference>
<keyword evidence="5 7" id="KW-0472">Membrane</keyword>
<dbReference type="EMBL" id="JAIWYP010000006">
    <property type="protein sequence ID" value="KAH3809689.1"/>
    <property type="molecule type" value="Genomic_DNA"/>
</dbReference>
<evidence type="ECO:0000313" key="9">
    <source>
        <dbReference type="EMBL" id="KAH3809689.1"/>
    </source>
</evidence>
<feature type="domain" description="G-protein coupled receptors family 1 profile" evidence="8">
    <location>
        <begin position="83"/>
        <end position="301"/>
    </location>
</feature>
<dbReference type="PROSITE" id="PS00237">
    <property type="entry name" value="G_PROTEIN_RECEP_F1_1"/>
    <property type="match status" value="1"/>
</dbReference>
<reference evidence="9" key="1">
    <citation type="journal article" date="2019" name="bioRxiv">
        <title>The Genome of the Zebra Mussel, Dreissena polymorpha: A Resource for Invasive Species Research.</title>
        <authorList>
            <person name="McCartney M.A."/>
            <person name="Auch B."/>
            <person name="Kono T."/>
            <person name="Mallez S."/>
            <person name="Zhang Y."/>
            <person name="Obille A."/>
            <person name="Becker A."/>
            <person name="Abrahante J.E."/>
            <person name="Garbe J."/>
            <person name="Badalamenti J.P."/>
            <person name="Herman A."/>
            <person name="Mangelson H."/>
            <person name="Liachko I."/>
            <person name="Sullivan S."/>
            <person name="Sone E.D."/>
            <person name="Koren S."/>
            <person name="Silverstein K.A.T."/>
            <person name="Beckman K.B."/>
            <person name="Gohl D.M."/>
        </authorList>
    </citation>
    <scope>NUCLEOTIDE SEQUENCE</scope>
    <source>
        <strain evidence="9">Duluth1</strain>
        <tissue evidence="9">Whole animal</tissue>
    </source>
</reference>
<keyword evidence="6" id="KW-0807">Transducer</keyword>
<dbReference type="AlphaFoldDB" id="A0A9D4JGY2"/>
<evidence type="ECO:0000256" key="6">
    <source>
        <dbReference type="RuleBase" id="RU000688"/>
    </source>
</evidence>
<keyword evidence="4 7" id="KW-1133">Transmembrane helix</keyword>
<dbReference type="InterPro" id="IPR000276">
    <property type="entry name" value="GPCR_Rhodpsn"/>
</dbReference>
<feature type="transmembrane region" description="Helical" evidence="7">
    <location>
        <begin position="179"/>
        <end position="201"/>
    </location>
</feature>
<organism evidence="9 10">
    <name type="scientific">Dreissena polymorpha</name>
    <name type="common">Zebra mussel</name>
    <name type="synonym">Mytilus polymorpha</name>
    <dbReference type="NCBI Taxonomy" id="45954"/>
    <lineage>
        <taxon>Eukaryota</taxon>
        <taxon>Metazoa</taxon>
        <taxon>Spiralia</taxon>
        <taxon>Lophotrochozoa</taxon>
        <taxon>Mollusca</taxon>
        <taxon>Bivalvia</taxon>
        <taxon>Autobranchia</taxon>
        <taxon>Heteroconchia</taxon>
        <taxon>Euheterodonta</taxon>
        <taxon>Imparidentia</taxon>
        <taxon>Neoheterodontei</taxon>
        <taxon>Myida</taxon>
        <taxon>Dreissenoidea</taxon>
        <taxon>Dreissenidae</taxon>
        <taxon>Dreissena</taxon>
    </lineage>
</organism>
<evidence type="ECO:0000313" key="10">
    <source>
        <dbReference type="Proteomes" id="UP000828390"/>
    </source>
</evidence>
<feature type="transmembrane region" description="Helical" evidence="7">
    <location>
        <begin position="285"/>
        <end position="305"/>
    </location>
</feature>
<evidence type="ECO:0000256" key="2">
    <source>
        <dbReference type="ARBA" id="ARBA00022475"/>
    </source>
</evidence>
<evidence type="ECO:0000259" key="8">
    <source>
        <dbReference type="PROSITE" id="PS50262"/>
    </source>
</evidence>
<dbReference type="GO" id="GO:0004930">
    <property type="term" value="F:G protein-coupled receptor activity"/>
    <property type="evidence" value="ECO:0007669"/>
    <property type="project" value="UniProtKB-KW"/>
</dbReference>
<evidence type="ECO:0000256" key="4">
    <source>
        <dbReference type="ARBA" id="ARBA00022989"/>
    </source>
</evidence>
<dbReference type="SMART" id="SM01381">
    <property type="entry name" value="7TM_GPCR_Srsx"/>
    <property type="match status" value="1"/>
</dbReference>
<evidence type="ECO:0000256" key="3">
    <source>
        <dbReference type="ARBA" id="ARBA00022692"/>
    </source>
</evidence>
<evidence type="ECO:0000256" key="7">
    <source>
        <dbReference type="SAM" id="Phobius"/>
    </source>
</evidence>
<dbReference type="PRINTS" id="PR00237">
    <property type="entry name" value="GPCRRHODOPSN"/>
</dbReference>
<protein>
    <recommendedName>
        <fullName evidence="8">G-protein coupled receptors family 1 profile domain-containing protein</fullName>
    </recommendedName>
</protein>
<proteinExistence type="inferred from homology"/>
<accession>A0A9D4JGY2</accession>
<keyword evidence="10" id="KW-1185">Reference proteome</keyword>
<dbReference type="Pfam" id="PF00001">
    <property type="entry name" value="7tm_1"/>
    <property type="match status" value="1"/>
</dbReference>
<feature type="transmembrane region" description="Helical" evidence="7">
    <location>
        <begin position="221"/>
        <end position="245"/>
    </location>
</feature>
<dbReference type="OrthoDB" id="10011551at2759"/>